<dbReference type="STRING" id="1793963.AXI58_19955"/>
<dbReference type="Proteomes" id="UP000075430">
    <property type="component" value="Unassembled WGS sequence"/>
</dbReference>
<reference evidence="2" key="1">
    <citation type="submission" date="2016-02" db="EMBL/GenBank/DDBJ databases">
        <authorList>
            <person name="Dunlap C."/>
        </authorList>
    </citation>
    <scope>NUCLEOTIDE SEQUENCE [LARGE SCALE GENOMIC DNA]</scope>
    <source>
        <strain evidence="2">NRRL B-41092</strain>
    </source>
</reference>
<organism evidence="1 2">
    <name type="scientific">Bacillus nakamurai</name>
    <dbReference type="NCBI Taxonomy" id="1793963"/>
    <lineage>
        <taxon>Bacteria</taxon>
        <taxon>Bacillati</taxon>
        <taxon>Bacillota</taxon>
        <taxon>Bacilli</taxon>
        <taxon>Bacillales</taxon>
        <taxon>Bacillaceae</taxon>
        <taxon>Bacillus</taxon>
    </lineage>
</organism>
<dbReference type="RefSeq" id="WP_061522778.1">
    <property type="nucleotide sequence ID" value="NZ_JARLZY010000030.1"/>
</dbReference>
<name>A0A150F4N2_9BACI</name>
<sequence length="114" mass="13212">MASLRGVSANPTKQNHILGEDKVVKVAVKNDNDYIAGPNLFLQRKENGKWKDLDANSPNPLKPGKKEYDEWGIKEMFDNKKGTYRFKVDVERYDSKEKHIKTEGTVYTDEFYIK</sequence>
<gene>
    <name evidence="1" type="ORF">AXI58_19955</name>
</gene>
<comment type="caution">
    <text evidence="1">The sequence shown here is derived from an EMBL/GenBank/DDBJ whole genome shotgun (WGS) entry which is preliminary data.</text>
</comment>
<dbReference type="OrthoDB" id="2928247at2"/>
<accession>A0A150F4N2</accession>
<keyword evidence="2" id="KW-1185">Reference proteome</keyword>
<dbReference type="AlphaFoldDB" id="A0A150F4N2"/>
<dbReference type="EMBL" id="LSBA01000031">
    <property type="protein sequence ID" value="KXZ16398.1"/>
    <property type="molecule type" value="Genomic_DNA"/>
</dbReference>
<proteinExistence type="predicted"/>
<evidence type="ECO:0000313" key="2">
    <source>
        <dbReference type="Proteomes" id="UP000075430"/>
    </source>
</evidence>
<protein>
    <submittedName>
        <fullName evidence="1">Structural protein</fullName>
    </submittedName>
</protein>
<evidence type="ECO:0000313" key="1">
    <source>
        <dbReference type="EMBL" id="KXZ16398.1"/>
    </source>
</evidence>